<organism evidence="3 4">
    <name type="scientific">Gibberella intermedia</name>
    <name type="common">Bulb rot disease fungus</name>
    <name type="synonym">Fusarium proliferatum</name>
    <dbReference type="NCBI Taxonomy" id="948311"/>
    <lineage>
        <taxon>Eukaryota</taxon>
        <taxon>Fungi</taxon>
        <taxon>Dikarya</taxon>
        <taxon>Ascomycota</taxon>
        <taxon>Pezizomycotina</taxon>
        <taxon>Sordariomycetes</taxon>
        <taxon>Hypocreomycetidae</taxon>
        <taxon>Hypocreales</taxon>
        <taxon>Nectriaceae</taxon>
        <taxon>Fusarium</taxon>
        <taxon>Fusarium fujikuroi species complex</taxon>
    </lineage>
</organism>
<evidence type="ECO:0000256" key="1">
    <source>
        <dbReference type="ARBA" id="ARBA00022729"/>
    </source>
</evidence>
<evidence type="ECO:0000259" key="2">
    <source>
        <dbReference type="Pfam" id="PF13458"/>
    </source>
</evidence>
<dbReference type="AlphaFoldDB" id="A0A420RRB1"/>
<evidence type="ECO:0000313" key="3">
    <source>
        <dbReference type="EMBL" id="RKL19576.1"/>
    </source>
</evidence>
<evidence type="ECO:0000313" key="4">
    <source>
        <dbReference type="Proteomes" id="UP000283569"/>
    </source>
</evidence>
<dbReference type="SUPFAM" id="SSF53822">
    <property type="entry name" value="Periplasmic binding protein-like I"/>
    <property type="match status" value="1"/>
</dbReference>
<gene>
    <name evidence="3" type="ORF">BFJ72_g15163</name>
</gene>
<comment type="caution">
    <text evidence="3">The sequence shown here is derived from an EMBL/GenBank/DDBJ whole genome shotgun (WGS) entry which is preliminary data.</text>
</comment>
<dbReference type="PANTHER" id="PTHR47235:SF1">
    <property type="entry name" value="BLR6548 PROTEIN"/>
    <property type="match status" value="1"/>
</dbReference>
<dbReference type="EMBL" id="MRDB01000195">
    <property type="protein sequence ID" value="RKL19576.1"/>
    <property type="molecule type" value="Genomic_DNA"/>
</dbReference>
<sequence length="231" mass="24159">MSTNGAGLLSQPVERAPVIMEQAACSRRRLLAAVAAIAAGGFARSSLGAGNANEIVLGMSLPLTGVLGSTAQGFREGTRIAFEDMNVAGGVHGRKIRVELMDDRFDRDLVVRNAKAMLDQGVLCLFGFMGTPGILAVSALVNERQVPLIGAVSGAPATKDPTNKFVFIVRTSFSKEAENAVNVGVITGMKVWGVVYQDDGQGKAALAGVADRSGASYVDTMIVGHGRRIIR</sequence>
<dbReference type="InterPro" id="IPR028082">
    <property type="entry name" value="Peripla_BP_I"/>
</dbReference>
<dbReference type="InterPro" id="IPR028081">
    <property type="entry name" value="Leu-bd"/>
</dbReference>
<feature type="domain" description="Leucine-binding protein" evidence="2">
    <location>
        <begin position="55"/>
        <end position="215"/>
    </location>
</feature>
<keyword evidence="1" id="KW-0732">Signal</keyword>
<proteinExistence type="predicted"/>
<dbReference type="PANTHER" id="PTHR47235">
    <property type="entry name" value="BLR6548 PROTEIN"/>
    <property type="match status" value="1"/>
</dbReference>
<name>A0A420RRB1_GIBIN</name>
<reference evidence="3 4" key="1">
    <citation type="journal article" date="2018" name="Sci. Rep.">
        <title>Characterisation of pathogen-specific regions and novel effector candidates in Fusarium oxysporum f. sp. cepae.</title>
        <authorList>
            <person name="Armitage A.D."/>
            <person name="Taylor A."/>
            <person name="Sobczyk M.K."/>
            <person name="Baxter L."/>
            <person name="Greenfield B.P."/>
            <person name="Bates H.J."/>
            <person name="Wilson F."/>
            <person name="Jackson A.C."/>
            <person name="Ott S."/>
            <person name="Harrison R.J."/>
            <person name="Clarkson J.P."/>
        </authorList>
    </citation>
    <scope>NUCLEOTIDE SEQUENCE [LARGE SCALE GENOMIC DNA]</scope>
    <source>
        <strain evidence="3 4">Fp_A8</strain>
    </source>
</reference>
<dbReference type="Pfam" id="PF13458">
    <property type="entry name" value="Peripla_BP_6"/>
    <property type="match status" value="1"/>
</dbReference>
<dbReference type="SMR" id="A0A420RRB1"/>
<dbReference type="Proteomes" id="UP000283569">
    <property type="component" value="Unassembled WGS sequence"/>
</dbReference>
<accession>A0A420RRB1</accession>
<dbReference type="Gene3D" id="3.40.50.2300">
    <property type="match status" value="2"/>
</dbReference>
<protein>
    <recommendedName>
        <fullName evidence="2">Leucine-binding protein domain-containing protein</fullName>
    </recommendedName>
</protein>